<protein>
    <submittedName>
        <fullName evidence="1">Transposase</fullName>
    </submittedName>
</protein>
<dbReference type="EMBL" id="RSHK01000018">
    <property type="protein sequence ID" value="MIE71191.1"/>
    <property type="molecule type" value="Genomic_DNA"/>
</dbReference>
<sequence length="71" mass="7984">MGFWNTAGKLAKEVAKDVLDSAREVKATHDRLEDKSSAELRKITTDDGFFSSATSTEKRLARKVLRDRGDR</sequence>
<dbReference type="Proteomes" id="UP000885362">
    <property type="component" value="Unassembled WGS sequence"/>
</dbReference>
<reference evidence="1" key="1">
    <citation type="submission" date="2018-08" db="EMBL/GenBank/DDBJ databases">
        <authorList>
            <consortium name="GenomeTrakr network: Whole genome sequencing for foodborne pathogen traceback"/>
        </authorList>
    </citation>
    <scope>NUCLEOTIDE SEQUENCE [LARGE SCALE GENOMIC DNA]</scope>
    <source>
        <strain evidence="1">FMA0132</strain>
    </source>
</reference>
<organism evidence="1">
    <name type="scientific">Salmonella diarizonae</name>
    <dbReference type="NCBI Taxonomy" id="59204"/>
    <lineage>
        <taxon>Bacteria</taxon>
        <taxon>Pseudomonadati</taxon>
        <taxon>Pseudomonadota</taxon>
        <taxon>Gammaproteobacteria</taxon>
        <taxon>Enterobacterales</taxon>
        <taxon>Enterobacteriaceae</taxon>
        <taxon>Salmonella</taxon>
    </lineage>
</organism>
<proteinExistence type="predicted"/>
<dbReference type="AlphaFoldDB" id="A0A6C8XYH9"/>
<gene>
    <name evidence="1" type="ORF">EL06_17610</name>
</gene>
<comment type="caution">
    <text evidence="1">The sequence shown here is derived from an EMBL/GenBank/DDBJ whole genome shotgun (WGS) entry which is preliminary data.</text>
</comment>
<evidence type="ECO:0000313" key="1">
    <source>
        <dbReference type="EMBL" id="MIE71191.1"/>
    </source>
</evidence>
<name>A0A6C8XYH9_SALDZ</name>
<accession>A0A6C8XYH9</accession>